<gene>
    <name evidence="5" type="ORF">I8751_28155</name>
</gene>
<evidence type="ECO:0000313" key="5">
    <source>
        <dbReference type="EMBL" id="MBH8556142.1"/>
    </source>
</evidence>
<dbReference type="InterPro" id="IPR016039">
    <property type="entry name" value="Thiolase-like"/>
</dbReference>
<dbReference type="RefSeq" id="WP_214442337.1">
    <property type="nucleotide sequence ID" value="NZ_JAECZB010000105.1"/>
</dbReference>
<dbReference type="Pfam" id="PF02801">
    <property type="entry name" value="Ketoacyl-synt_C"/>
    <property type="match status" value="1"/>
</dbReference>
<dbReference type="InterPro" id="IPR020841">
    <property type="entry name" value="PKS_Beta-ketoAc_synthase_dom"/>
</dbReference>
<evidence type="ECO:0000259" key="4">
    <source>
        <dbReference type="PROSITE" id="PS52004"/>
    </source>
</evidence>
<organism evidence="5 6">
    <name type="scientific">Atlanticothrix silvestris CENA357</name>
    <dbReference type="NCBI Taxonomy" id="1725252"/>
    <lineage>
        <taxon>Bacteria</taxon>
        <taxon>Bacillati</taxon>
        <taxon>Cyanobacteriota</taxon>
        <taxon>Cyanophyceae</taxon>
        <taxon>Nostocales</taxon>
        <taxon>Nodulariaceae</taxon>
        <taxon>Atlanticothrix</taxon>
        <taxon>Atlanticothrix silvestris</taxon>
    </lineage>
</organism>
<dbReference type="PROSITE" id="PS00606">
    <property type="entry name" value="KS3_1"/>
    <property type="match status" value="1"/>
</dbReference>
<evidence type="ECO:0000256" key="3">
    <source>
        <dbReference type="RuleBase" id="RU003694"/>
    </source>
</evidence>
<evidence type="ECO:0000256" key="1">
    <source>
        <dbReference type="ARBA" id="ARBA00008467"/>
    </source>
</evidence>
<dbReference type="CDD" id="cd00834">
    <property type="entry name" value="KAS_I_II"/>
    <property type="match status" value="1"/>
</dbReference>
<evidence type="ECO:0000256" key="2">
    <source>
        <dbReference type="ARBA" id="ARBA00022679"/>
    </source>
</evidence>
<dbReference type="AlphaFoldDB" id="A0A8J7L6X3"/>
<dbReference type="Gene3D" id="3.40.47.10">
    <property type="match status" value="1"/>
</dbReference>
<keyword evidence="2 3" id="KW-0808">Transferase</keyword>
<name>A0A8J7L6X3_9CYAN</name>
<keyword evidence="6" id="KW-1185">Reference proteome</keyword>
<dbReference type="PROSITE" id="PS52004">
    <property type="entry name" value="KS3_2"/>
    <property type="match status" value="1"/>
</dbReference>
<sequence length="425" mass="45195">MKKRVAITGLGAVTPVGNDTSTTWNSLLAGQSGIEPITSFSPDKYSVHIAGTVKNFDVNSELSNYRLNRYLYNGASFGVAAFVQAMADAKIQPDTYQPHETGIAIGCGLKWPELQQLSDMLYTMHSSDGKQLPSLAPSDVLLRSHNSGMATMALIGNCQGPMISISTACASSAHAIGEAFRLIQEGEARLMAAGGYDAMTSYFDVLGFSMLGALTTSYNDDPSRGSRPFDRKRSGFVLGEGGVVVILEDWDSALERGAYIYGELVGYGSSLNAYRVTDSPPDGSGAILAMANALTESGLGTDQVDYIVAHGTSTPGNDTSETVAIKKVFGLDAYRLLVSSPKSMTGHLTAASGALNLLVAACSLRDQIVPPTINYEYPDPKLDLNYVPNYAKPTPVRAVMINAFAFGGTNASLVVRHPNFQEVQL</sequence>
<protein>
    <submittedName>
        <fullName evidence="5">Beta-ketoacyl-[acyl-carrier-protein] synthase family protein</fullName>
    </submittedName>
</protein>
<accession>A0A8J7L6X3</accession>
<reference evidence="5 6" key="1">
    <citation type="journal article" date="2021" name="Int. J. Syst. Evol. Microbiol.">
        <title>Amazonocrinis nigriterrae gen. nov., sp. nov., Atlanticothrix silvestris gen. nov., sp. nov. and Dendronalium phyllosphericum gen. nov., sp. nov., nostocacean cyanobacteria from Brazilian environments.</title>
        <authorList>
            <person name="Alvarenga D.O."/>
            <person name="Andreote A.P.D."/>
            <person name="Branco L.H.Z."/>
            <person name="Delbaje E."/>
            <person name="Cruz R.B."/>
            <person name="Varani A.M."/>
            <person name="Fiore M.F."/>
        </authorList>
    </citation>
    <scope>NUCLEOTIDE SEQUENCE [LARGE SCALE GENOMIC DNA]</scope>
    <source>
        <strain evidence="5 6">CENA357</strain>
    </source>
</reference>
<dbReference type="EMBL" id="JAECZB010000105">
    <property type="protein sequence ID" value="MBH8556142.1"/>
    <property type="molecule type" value="Genomic_DNA"/>
</dbReference>
<dbReference type="GO" id="GO:0005829">
    <property type="term" value="C:cytosol"/>
    <property type="evidence" value="ECO:0007669"/>
    <property type="project" value="TreeGrafter"/>
</dbReference>
<dbReference type="InterPro" id="IPR018201">
    <property type="entry name" value="Ketoacyl_synth_AS"/>
</dbReference>
<dbReference type="GO" id="GO:0006633">
    <property type="term" value="P:fatty acid biosynthetic process"/>
    <property type="evidence" value="ECO:0007669"/>
    <property type="project" value="InterPro"/>
</dbReference>
<dbReference type="GO" id="GO:0004315">
    <property type="term" value="F:3-oxoacyl-[acyl-carrier-protein] synthase activity"/>
    <property type="evidence" value="ECO:0007669"/>
    <property type="project" value="InterPro"/>
</dbReference>
<dbReference type="PANTHER" id="PTHR11712">
    <property type="entry name" value="POLYKETIDE SYNTHASE-RELATED"/>
    <property type="match status" value="1"/>
</dbReference>
<proteinExistence type="inferred from homology"/>
<feature type="domain" description="Ketosynthase family 3 (KS3)" evidence="4">
    <location>
        <begin position="2"/>
        <end position="417"/>
    </location>
</feature>
<evidence type="ECO:0000313" key="6">
    <source>
        <dbReference type="Proteomes" id="UP000599391"/>
    </source>
</evidence>
<dbReference type="PANTHER" id="PTHR11712:SF336">
    <property type="entry name" value="3-OXOACYL-[ACYL-CARRIER-PROTEIN] SYNTHASE, MITOCHONDRIAL"/>
    <property type="match status" value="1"/>
</dbReference>
<dbReference type="InterPro" id="IPR014030">
    <property type="entry name" value="Ketoacyl_synth_N"/>
</dbReference>
<comment type="similarity">
    <text evidence="1 3">Belongs to the thiolase-like superfamily. Beta-ketoacyl-ACP synthases family.</text>
</comment>
<dbReference type="Pfam" id="PF00109">
    <property type="entry name" value="ketoacyl-synt"/>
    <property type="match status" value="1"/>
</dbReference>
<comment type="caution">
    <text evidence="5">The sequence shown here is derived from an EMBL/GenBank/DDBJ whole genome shotgun (WGS) entry which is preliminary data.</text>
</comment>
<dbReference type="InterPro" id="IPR014031">
    <property type="entry name" value="Ketoacyl_synth_C"/>
</dbReference>
<dbReference type="NCBIfam" id="NF005589">
    <property type="entry name" value="PRK07314.1"/>
    <property type="match status" value="1"/>
</dbReference>
<dbReference type="SMART" id="SM00825">
    <property type="entry name" value="PKS_KS"/>
    <property type="match status" value="1"/>
</dbReference>
<dbReference type="InterPro" id="IPR000794">
    <property type="entry name" value="Beta-ketoacyl_synthase"/>
</dbReference>
<dbReference type="SUPFAM" id="SSF53901">
    <property type="entry name" value="Thiolase-like"/>
    <property type="match status" value="2"/>
</dbReference>
<dbReference type="Proteomes" id="UP000599391">
    <property type="component" value="Unassembled WGS sequence"/>
</dbReference>